<evidence type="ECO:0000313" key="4">
    <source>
        <dbReference type="Proteomes" id="UP000220102"/>
    </source>
</evidence>
<dbReference type="Pfam" id="PF11127">
    <property type="entry name" value="YgaP-like_TM"/>
    <property type="match status" value="1"/>
</dbReference>
<dbReference type="EMBL" id="PDEQ01000005">
    <property type="protein sequence ID" value="PEN13177.1"/>
    <property type="molecule type" value="Genomic_DNA"/>
</dbReference>
<keyword evidence="4" id="KW-1185">Reference proteome</keyword>
<evidence type="ECO:0000259" key="2">
    <source>
        <dbReference type="Pfam" id="PF11127"/>
    </source>
</evidence>
<evidence type="ECO:0000313" key="3">
    <source>
        <dbReference type="EMBL" id="PEN13177.1"/>
    </source>
</evidence>
<keyword evidence="1" id="KW-0472">Membrane</keyword>
<reference evidence="3 4" key="1">
    <citation type="submission" date="2017-10" db="EMBL/GenBank/DDBJ databases">
        <title>Draft genome of Longibacter Salinarum.</title>
        <authorList>
            <person name="Goh K.M."/>
            <person name="Shamsir M.S."/>
            <person name="Lim S.W."/>
        </authorList>
    </citation>
    <scope>NUCLEOTIDE SEQUENCE [LARGE SCALE GENOMIC DNA]</scope>
    <source>
        <strain evidence="3 4">KCTC 52045</strain>
    </source>
</reference>
<name>A0A2A8CX77_9BACT</name>
<sequence length="71" mass="7454">MKKNMGTLDRIIRVSIAVLIGVLYVTGQISGLTATILGIIAIAFILTSSVGSCPIYLPFGLSTRRKKASSG</sequence>
<comment type="caution">
    <text evidence="3">The sequence shown here is derived from an EMBL/GenBank/DDBJ whole genome shotgun (WGS) entry which is preliminary data.</text>
</comment>
<dbReference type="Proteomes" id="UP000220102">
    <property type="component" value="Unassembled WGS sequence"/>
</dbReference>
<dbReference type="InterPro" id="IPR021309">
    <property type="entry name" value="YgaP-like_TM"/>
</dbReference>
<accession>A0A2A8CX77</accession>
<proteinExistence type="predicted"/>
<feature type="transmembrane region" description="Helical" evidence="1">
    <location>
        <begin position="36"/>
        <end position="57"/>
    </location>
</feature>
<dbReference type="AlphaFoldDB" id="A0A2A8CX77"/>
<dbReference type="OrthoDB" id="9804804at2"/>
<evidence type="ECO:0000256" key="1">
    <source>
        <dbReference type="SAM" id="Phobius"/>
    </source>
</evidence>
<feature type="transmembrane region" description="Helical" evidence="1">
    <location>
        <begin position="12"/>
        <end position="30"/>
    </location>
</feature>
<keyword evidence="1" id="KW-1133">Transmembrane helix</keyword>
<organism evidence="3 4">
    <name type="scientific">Longibacter salinarum</name>
    <dbReference type="NCBI Taxonomy" id="1850348"/>
    <lineage>
        <taxon>Bacteria</taxon>
        <taxon>Pseudomonadati</taxon>
        <taxon>Rhodothermota</taxon>
        <taxon>Rhodothermia</taxon>
        <taxon>Rhodothermales</taxon>
        <taxon>Salisaetaceae</taxon>
        <taxon>Longibacter</taxon>
    </lineage>
</organism>
<gene>
    <name evidence="3" type="ORF">CRI94_11055</name>
</gene>
<feature type="domain" description="Inner membrane protein YgaP-like transmembrane" evidence="2">
    <location>
        <begin position="1"/>
        <end position="66"/>
    </location>
</feature>
<keyword evidence="1" id="KW-0812">Transmembrane</keyword>
<protein>
    <recommendedName>
        <fullName evidence="2">Inner membrane protein YgaP-like transmembrane domain-containing protein</fullName>
    </recommendedName>
</protein>